<evidence type="ECO:0000256" key="3">
    <source>
        <dbReference type="HAMAP-Rule" id="MF_00528"/>
    </source>
</evidence>
<dbReference type="NCBIfam" id="TIGR00172">
    <property type="entry name" value="maf"/>
    <property type="match status" value="1"/>
</dbReference>
<dbReference type="OrthoDB" id="3527985at2"/>
<comment type="similarity">
    <text evidence="3">Belongs to the Maf family.</text>
</comment>
<dbReference type="RefSeq" id="WP_073387206.1">
    <property type="nucleotide sequence ID" value="NZ_FQVU01000002.1"/>
</dbReference>
<evidence type="ECO:0000256" key="2">
    <source>
        <dbReference type="ARBA" id="ARBA00022801"/>
    </source>
</evidence>
<dbReference type="PANTHER" id="PTHR43213">
    <property type="entry name" value="BIFUNCTIONAL DTTP/UTP PYROPHOSPHATASE/METHYLTRANSFERASE PROTEIN-RELATED"/>
    <property type="match status" value="1"/>
</dbReference>
<evidence type="ECO:0000256" key="1">
    <source>
        <dbReference type="ARBA" id="ARBA00001968"/>
    </source>
</evidence>
<dbReference type="EC" id="3.6.1.9" evidence="3"/>
<reference evidence="4 5" key="1">
    <citation type="submission" date="2016-11" db="EMBL/GenBank/DDBJ databases">
        <authorList>
            <person name="Jaros S."/>
            <person name="Januszkiewicz K."/>
            <person name="Wedrychowicz H."/>
        </authorList>
    </citation>
    <scope>NUCLEOTIDE SEQUENCE [LARGE SCALE GENOMIC DNA]</scope>
    <source>
        <strain evidence="4 5">DSM 45627</strain>
    </source>
</reference>
<organism evidence="4 5">
    <name type="scientific">Jatrophihabitans endophyticus</name>
    <dbReference type="NCBI Taxonomy" id="1206085"/>
    <lineage>
        <taxon>Bacteria</taxon>
        <taxon>Bacillati</taxon>
        <taxon>Actinomycetota</taxon>
        <taxon>Actinomycetes</taxon>
        <taxon>Jatrophihabitantales</taxon>
        <taxon>Jatrophihabitantaceae</taxon>
        <taxon>Jatrophihabitans</taxon>
    </lineage>
</organism>
<dbReference type="InterPro" id="IPR029001">
    <property type="entry name" value="ITPase-like_fam"/>
</dbReference>
<keyword evidence="3" id="KW-0546">Nucleotide metabolism</keyword>
<comment type="catalytic activity">
    <reaction evidence="3">
        <text>a 2'-deoxyribonucleoside 5'-triphosphate + H2O = a 2'-deoxyribonucleoside 5'-phosphate + diphosphate + H(+)</text>
        <dbReference type="Rhea" id="RHEA:44644"/>
        <dbReference type="ChEBI" id="CHEBI:15377"/>
        <dbReference type="ChEBI" id="CHEBI:15378"/>
        <dbReference type="ChEBI" id="CHEBI:33019"/>
        <dbReference type="ChEBI" id="CHEBI:61560"/>
        <dbReference type="ChEBI" id="CHEBI:65317"/>
        <dbReference type="EC" id="3.6.1.9"/>
    </reaction>
</comment>
<dbReference type="GO" id="GO:0005737">
    <property type="term" value="C:cytoplasm"/>
    <property type="evidence" value="ECO:0007669"/>
    <property type="project" value="UniProtKB-SubCell"/>
</dbReference>
<dbReference type="HAMAP" id="MF_00528">
    <property type="entry name" value="Maf"/>
    <property type="match status" value="1"/>
</dbReference>
<protein>
    <recommendedName>
        <fullName evidence="3">Nucleoside triphosphate pyrophosphatase</fullName>
        <ecNumber evidence="3">3.6.1.9</ecNumber>
    </recommendedName>
    <alternativeName>
        <fullName evidence="3">Nucleotide pyrophosphatase</fullName>
        <shortName evidence="3">Nucleotide PPase</shortName>
    </alternativeName>
</protein>
<evidence type="ECO:0000313" key="5">
    <source>
        <dbReference type="Proteomes" id="UP000186132"/>
    </source>
</evidence>
<keyword evidence="5" id="KW-1185">Reference proteome</keyword>
<evidence type="ECO:0000313" key="4">
    <source>
        <dbReference type="EMBL" id="SHF98890.1"/>
    </source>
</evidence>
<comment type="caution">
    <text evidence="3">Lacks conserved residue(s) required for the propagation of feature annotation.</text>
</comment>
<dbReference type="PANTHER" id="PTHR43213:SF5">
    <property type="entry name" value="BIFUNCTIONAL DTTP_UTP PYROPHOSPHATASE_METHYLTRANSFERASE PROTEIN-RELATED"/>
    <property type="match status" value="1"/>
</dbReference>
<dbReference type="Gene3D" id="3.90.950.10">
    <property type="match status" value="1"/>
</dbReference>
<accession>A0A1M5G4Z1</accession>
<comment type="function">
    <text evidence="3">Nucleoside triphosphate pyrophosphatase. May have a dual role in cell division arrest and in preventing the incorporation of modified nucleotides into cellular nucleic acids.</text>
</comment>
<dbReference type="EMBL" id="FQVU01000002">
    <property type="protein sequence ID" value="SHF98890.1"/>
    <property type="molecule type" value="Genomic_DNA"/>
</dbReference>
<gene>
    <name evidence="4" type="ORF">SAMN05443575_1059</name>
</gene>
<name>A0A1M5G4Z1_9ACTN</name>
<proteinExistence type="inferred from homology"/>
<keyword evidence="3" id="KW-0963">Cytoplasm</keyword>
<dbReference type="GO" id="GO:0047429">
    <property type="term" value="F:nucleoside triphosphate diphosphatase activity"/>
    <property type="evidence" value="ECO:0007669"/>
    <property type="project" value="UniProtKB-EC"/>
</dbReference>
<dbReference type="SUPFAM" id="SSF52972">
    <property type="entry name" value="ITPase-like"/>
    <property type="match status" value="1"/>
</dbReference>
<dbReference type="AlphaFoldDB" id="A0A1M5G4Z1"/>
<comment type="subcellular location">
    <subcellularLocation>
        <location evidence="3">Cytoplasm</location>
    </subcellularLocation>
</comment>
<dbReference type="STRING" id="1206085.SAMN05443575_1059"/>
<dbReference type="Proteomes" id="UP000186132">
    <property type="component" value="Unassembled WGS sequence"/>
</dbReference>
<comment type="cofactor">
    <cofactor evidence="1 3">
        <name>a divalent metal cation</name>
        <dbReference type="ChEBI" id="CHEBI:60240"/>
    </cofactor>
</comment>
<keyword evidence="2 3" id="KW-0378">Hydrolase</keyword>
<dbReference type="CDD" id="cd00555">
    <property type="entry name" value="Maf"/>
    <property type="match status" value="1"/>
</dbReference>
<dbReference type="InterPro" id="IPR003697">
    <property type="entry name" value="Maf-like"/>
</dbReference>
<feature type="active site" description="Proton acceptor" evidence="3">
    <location>
        <position position="69"/>
    </location>
</feature>
<sequence>MRFVLASASPARLATLRAAGVEPEVIVSGVDEEAVTADTPAGLVAALATAKAVAVAAELPADVVVLGCDSMLEFDGAVLGKPLAADVAIERWRAMRGRSGVLHTGHHLLVTGDGRSTSRAASTVVRFADADDAEIDAYVGTGEPLAVAGAFTLDGLGGWFVDGVDGDPHNVVGVSLPALRSMTRELGLGLADLGWPAPR</sequence>
<dbReference type="Pfam" id="PF02545">
    <property type="entry name" value="Maf"/>
    <property type="match status" value="1"/>
</dbReference>
<dbReference type="GO" id="GO:0009117">
    <property type="term" value="P:nucleotide metabolic process"/>
    <property type="evidence" value="ECO:0007669"/>
    <property type="project" value="UniProtKB-KW"/>
</dbReference>
<dbReference type="PIRSF" id="PIRSF006305">
    <property type="entry name" value="Maf"/>
    <property type="match status" value="1"/>
</dbReference>
<comment type="catalytic activity">
    <reaction evidence="3">
        <text>a ribonucleoside 5'-triphosphate + H2O = a ribonucleoside 5'-phosphate + diphosphate + H(+)</text>
        <dbReference type="Rhea" id="RHEA:23996"/>
        <dbReference type="ChEBI" id="CHEBI:15377"/>
        <dbReference type="ChEBI" id="CHEBI:15378"/>
        <dbReference type="ChEBI" id="CHEBI:33019"/>
        <dbReference type="ChEBI" id="CHEBI:58043"/>
        <dbReference type="ChEBI" id="CHEBI:61557"/>
        <dbReference type="EC" id="3.6.1.9"/>
    </reaction>
</comment>